<keyword evidence="1" id="KW-0812">Transmembrane</keyword>
<evidence type="ECO:0000313" key="3">
    <source>
        <dbReference type="Proteomes" id="UP000255517"/>
    </source>
</evidence>
<dbReference type="STRING" id="1122949.GCA_000378725_01616"/>
<dbReference type="Proteomes" id="UP000255517">
    <property type="component" value="Unassembled WGS sequence"/>
</dbReference>
<evidence type="ECO:0000256" key="1">
    <source>
        <dbReference type="SAM" id="Phobius"/>
    </source>
</evidence>
<keyword evidence="1" id="KW-0472">Membrane</keyword>
<dbReference type="RefSeq" id="WP_026302326.1">
    <property type="nucleotide sequence ID" value="NZ_UGSZ01000001.1"/>
</dbReference>
<dbReference type="EMBL" id="UGSZ01000001">
    <property type="protein sequence ID" value="SUB56668.1"/>
    <property type="molecule type" value="Genomic_DNA"/>
</dbReference>
<dbReference type="AlphaFoldDB" id="A0A379C3K6"/>
<accession>A0A379C3K6</accession>
<evidence type="ECO:0000313" key="2">
    <source>
        <dbReference type="EMBL" id="SUB56668.1"/>
    </source>
</evidence>
<reference evidence="2 3" key="1">
    <citation type="submission" date="2018-06" db="EMBL/GenBank/DDBJ databases">
        <authorList>
            <consortium name="Pathogen Informatics"/>
            <person name="Doyle S."/>
        </authorList>
    </citation>
    <scope>NUCLEOTIDE SEQUENCE [LARGE SCALE GENOMIC DNA]</scope>
    <source>
        <strain evidence="2 3">NCTC13149</strain>
    </source>
</reference>
<feature type="transmembrane region" description="Helical" evidence="1">
    <location>
        <begin position="45"/>
        <end position="65"/>
    </location>
</feature>
<proteinExistence type="predicted"/>
<keyword evidence="1" id="KW-1133">Transmembrane helix</keyword>
<name>A0A379C3K6_9FIRM</name>
<sequence length="357" mass="41466">MNKKEIYGLLNEVNTVYKEQKLTYEENIKLERKIKEKIHSNKKFNFRKVGAIAAGIFIFGSFVFASNEKINAYVEEFFTDKKISLSDAGDLSKDIEANVVELHKPINFKKASFMIENILTDGRFIYLNLIYPQKYENEIYIPSSLKINGVEYCPESTSVKPDKIENNLISAYSEILLDKEIPSNVDLDIILGYDKFDDSSDRNYIEVKVPKEKSQINQRVFLENYYIDKDKKYRILKAKINKVKAIIEIDQPIIKIWGNKKTVDYYVKGKNSKGQTLIFDLNQGKSVDGLYKCIYEFIDKNCKGTPYKSDISLDDLYNSKDIFKMNLIRVEGKREKGKIINKKEKIIGKTFDLDLSK</sequence>
<evidence type="ECO:0008006" key="4">
    <source>
        <dbReference type="Google" id="ProtNLM"/>
    </source>
</evidence>
<organism evidence="2 3">
    <name type="scientific">Peptoniphilus lacrimalis</name>
    <dbReference type="NCBI Taxonomy" id="33031"/>
    <lineage>
        <taxon>Bacteria</taxon>
        <taxon>Bacillati</taxon>
        <taxon>Bacillota</taxon>
        <taxon>Tissierellia</taxon>
        <taxon>Tissierellales</taxon>
        <taxon>Peptoniphilaceae</taxon>
        <taxon>Peptoniphilus</taxon>
    </lineage>
</organism>
<protein>
    <recommendedName>
        <fullName evidence="4">DUF4179 domain-containing protein</fullName>
    </recommendedName>
</protein>
<gene>
    <name evidence="2" type="ORF">NCTC13149_00440</name>
</gene>